<comment type="similarity">
    <text evidence="15">Belongs to the helicase family. UvrD subfamily.</text>
</comment>
<proteinExistence type="inferred from homology"/>
<evidence type="ECO:0000256" key="5">
    <source>
        <dbReference type="ARBA" id="ARBA00022801"/>
    </source>
</evidence>
<keyword evidence="1 15" id="KW-0540">Nuclease</keyword>
<comment type="cofactor">
    <cofactor evidence="15">
        <name>Mg(2+)</name>
        <dbReference type="ChEBI" id="CHEBI:18420"/>
    </cofactor>
    <text evidence="15">Binds 1 Mg(2+) ion per subunit.</text>
</comment>
<feature type="binding site" evidence="15">
    <location>
        <position position="1135"/>
    </location>
    <ligand>
        <name>Mg(2+)</name>
        <dbReference type="ChEBI" id="CHEBI:18420"/>
    </ligand>
</feature>
<comment type="catalytic activity">
    <reaction evidence="15">
        <text>Exonucleolytic cleavage (in the presence of ATP) in either 5'- to 3'- or 3'- to 5'-direction to yield 5'-phosphooligonucleotides.</text>
        <dbReference type="EC" id="3.1.11.5"/>
    </reaction>
</comment>
<protein>
    <recommendedName>
        <fullName evidence="15">RecBCD enzyme subunit RecB</fullName>
        <ecNumber evidence="15">3.1.11.5</ecNumber>
        <ecNumber evidence="15">5.6.2.4</ecNumber>
    </recommendedName>
    <alternativeName>
        <fullName evidence="15">DNA 3'-5' helicase subunit RecB</fullName>
    </alternativeName>
    <alternativeName>
        <fullName evidence="15">Exonuclease V subunit RecB</fullName>
        <shortName evidence="15">ExoV subunit RecB</shortName>
    </alternativeName>
    <alternativeName>
        <fullName evidence="15">Helicase/nuclease RecBCD subunit RecB</fullName>
    </alternativeName>
</protein>
<comment type="miscellaneous">
    <text evidence="15">In the RecBCD complex, RecB has a slow 3'-5' helicase, an exonuclease activity and loads RecA onto ssDNA, RecD has a fast 5'-3' helicase activity, while RecC stimulates the ATPase and processivity of the RecB helicase and contributes to recognition of the Chi site.</text>
</comment>
<keyword evidence="11 15" id="KW-0234">DNA repair</keyword>
<dbReference type="PROSITE" id="PS51198">
    <property type="entry name" value="UVRD_HELICASE_ATP_BIND"/>
    <property type="match status" value="1"/>
</dbReference>
<feature type="binding site" evidence="16">
    <location>
        <begin position="23"/>
        <end position="30"/>
    </location>
    <ligand>
        <name>ATP</name>
        <dbReference type="ChEBI" id="CHEBI:30616"/>
    </ligand>
</feature>
<evidence type="ECO:0000256" key="7">
    <source>
        <dbReference type="ARBA" id="ARBA00022839"/>
    </source>
</evidence>
<keyword evidence="3 15" id="KW-0547">Nucleotide-binding</keyword>
<dbReference type="Gene3D" id="3.40.50.300">
    <property type="entry name" value="P-loop containing nucleotide triphosphate hydrolases"/>
    <property type="match status" value="2"/>
</dbReference>
<dbReference type="Gene3D" id="1.10.486.10">
    <property type="entry name" value="PCRA, domain 4"/>
    <property type="match status" value="1"/>
</dbReference>
<evidence type="ECO:0000256" key="2">
    <source>
        <dbReference type="ARBA" id="ARBA00022723"/>
    </source>
</evidence>
<evidence type="ECO:0000256" key="10">
    <source>
        <dbReference type="ARBA" id="ARBA00023125"/>
    </source>
</evidence>
<keyword evidence="20" id="KW-1185">Reference proteome</keyword>
<evidence type="ECO:0000256" key="12">
    <source>
        <dbReference type="ARBA" id="ARBA00023235"/>
    </source>
</evidence>
<dbReference type="PROSITE" id="PS51217">
    <property type="entry name" value="UVRD_HELICASE_CTER"/>
    <property type="match status" value="1"/>
</dbReference>
<dbReference type="RefSeq" id="WP_377368830.1">
    <property type="nucleotide sequence ID" value="NZ_JBHTMN010000015.1"/>
</dbReference>
<dbReference type="EMBL" id="JBHTMN010000015">
    <property type="protein sequence ID" value="MFD1384524.1"/>
    <property type="molecule type" value="Genomic_DNA"/>
</dbReference>
<dbReference type="EC" id="3.1.11.5" evidence="15"/>
<dbReference type="InterPro" id="IPR011604">
    <property type="entry name" value="PDDEXK-like_dom_sf"/>
</dbReference>
<dbReference type="InterPro" id="IPR004586">
    <property type="entry name" value="RecB"/>
</dbReference>
<keyword evidence="6 15" id="KW-0347">Helicase</keyword>
<evidence type="ECO:0000256" key="4">
    <source>
        <dbReference type="ARBA" id="ARBA00022763"/>
    </source>
</evidence>
<evidence type="ECO:0000256" key="15">
    <source>
        <dbReference type="HAMAP-Rule" id="MF_01485"/>
    </source>
</evidence>
<feature type="region of interest" description="Nuclease activity, interacts with RecD and RecA" evidence="15">
    <location>
        <begin position="921"/>
        <end position="1240"/>
    </location>
</feature>
<keyword evidence="7 15" id="KW-0269">Exonuclease</keyword>
<accession>A0ABW4B3Y8</accession>
<evidence type="ECO:0000256" key="9">
    <source>
        <dbReference type="ARBA" id="ARBA00022842"/>
    </source>
</evidence>
<dbReference type="PANTHER" id="PTHR11070:SF23">
    <property type="entry name" value="RECBCD ENZYME SUBUNIT RECB"/>
    <property type="match status" value="1"/>
</dbReference>
<dbReference type="InterPro" id="IPR011335">
    <property type="entry name" value="Restrct_endonuc-II-like"/>
</dbReference>
<evidence type="ECO:0000313" key="20">
    <source>
        <dbReference type="Proteomes" id="UP001597059"/>
    </source>
</evidence>
<dbReference type="InterPro" id="IPR000212">
    <property type="entry name" value="DNA_helicase_UvrD/REP"/>
</dbReference>
<dbReference type="NCBIfam" id="TIGR00609">
    <property type="entry name" value="recB"/>
    <property type="match status" value="1"/>
</dbReference>
<dbReference type="EC" id="5.6.2.4" evidence="15"/>
<comment type="subunit">
    <text evidence="15">Heterotrimer of RecB, RecC and RecD. All subunits contribute to DNA-binding. Interacts with RecA.</text>
</comment>
<dbReference type="PANTHER" id="PTHR11070">
    <property type="entry name" value="UVRD / RECB / PCRA DNA HELICASE FAMILY MEMBER"/>
    <property type="match status" value="1"/>
</dbReference>
<feature type="domain" description="UvrD-like helicase ATP-binding" evidence="17">
    <location>
        <begin position="2"/>
        <end position="472"/>
    </location>
</feature>
<feature type="domain" description="UvrD-like helicase C-terminal" evidence="18">
    <location>
        <begin position="473"/>
        <end position="777"/>
    </location>
</feature>
<comment type="catalytic activity">
    <reaction evidence="13 15">
        <text>Couples ATP hydrolysis with the unwinding of duplex DNA by translocating in the 3'-5' direction.</text>
        <dbReference type="EC" id="5.6.2.4"/>
    </reaction>
</comment>
<keyword evidence="10 15" id="KW-0238">DNA-binding</keyword>
<evidence type="ECO:0000256" key="13">
    <source>
        <dbReference type="ARBA" id="ARBA00034617"/>
    </source>
</evidence>
<evidence type="ECO:0000259" key="18">
    <source>
        <dbReference type="PROSITE" id="PS51217"/>
    </source>
</evidence>
<gene>
    <name evidence="15 19" type="primary">recB</name>
    <name evidence="19" type="ORF">ACFQ45_14185</name>
</gene>
<sequence length="1240" mass="138586">MSHSTQQLNPLTFPLAGSALIEASAGTGKTYTLALLYLRLVLKHGGENSFTDFLLPPNILVVTFTKAATRELRDRIRARLVETAAYFRADEEASTDMHLRALRKEVEAETSLYAAARRLDIAAEWMDEAAVSTIHSWCSRVLSEHAFYSGLNFQQTLLENEKPLVIQACEDYWREKIFTLEEPELRQVLAVYSAPMALHRSIGNLIYKVHGIAPVGADISAELQAITTQRAAVIDSLKAQVSGALPTLIEDFEAAAKGKLFKAASLNKNHRASVFDGLAQWCASEGENLALVNKLFQGKSFAKIALLDTGFWLDEGTIPVDRGAAAVLAKLPEVLDQLPTPNEFLIAHSAHWVAARVEEEKAQRGVLSQNDLLDKLDKALQDEGGAQLAEVIRKQFPVALVDEFQDTDPVQYRIFNAIYRVAEPHPDTGFFMIGDPKQAIYRFRGADIFTYLSAKRDTGNRQYTLTHNFRSSPRLVNAVNGFFERAEQAHPNGAFLFRQGQEDPIPFLPVQAGKKDGIALLVEGEPQAPQNLWDLTLEHGEASDDSIDRAVATASQIAHLLNLSNEDRAAIDLGDGPRPLQPKDFAVLVNSGVEARKIRRALFDVNVSSVYLSDANDVFDTEDADDILHVLKAMAEPFNSFNLRVALGTRLMGMSLTELDALNHDEIYWEGFIEQFRRYHHHWFEFGIMATLHRFFTEQMVPERYLNQPNGERSITDLFHISELLQQASETIQGQQALIHHLEQCITAEKSGQESTQQRLESDADLVQVVTVHKSKGLQYPLVMLPYLDAARAVKSSDLPIEYHDDQENLVLSFSPSNEQVAQADSERLAEDVRKIYVAMTRAICAQWLAIGDAAGGELGDFTSAAHALLGASANHVVAAHQEDSEVFSVVQAMSSVAPYVGLTVPEFCPARQVNALSISPWWIASYSSLSFGGKEGEFEIEAGSPEQAIDEQMLDDDQGEPVTEVVQSHKLMHKLPRGSHMGTFLHGIIEWAAEQRTEINGEKRKGFAAAQGDADLRLNMLESRCRKRNLSEYAEPLSDWLGDFLGKTWRLDRIPEQAPVTFRLMDVPPEDMAVELEFMFSASKVQAQHLDSLVRQQTWDGQERPAAQYQMLEGMFKGFIDLVAKVDGKYYVIDWKSNGLGADDAAYDEASLRDALLKKRYDLQYVLYLVALHRHLKERIPAYRYEEHIGGAVYYFIRGYENETTQGLIMDKPPKALIEALDKMFAGETVVLQQELSYV</sequence>
<evidence type="ECO:0000256" key="14">
    <source>
        <dbReference type="ARBA" id="ARBA00048988"/>
    </source>
</evidence>
<dbReference type="InterPro" id="IPR038726">
    <property type="entry name" value="PDDEXK_AddAB-type"/>
</dbReference>
<dbReference type="InterPro" id="IPR014016">
    <property type="entry name" value="UvrD-like_ATP-bd"/>
</dbReference>
<dbReference type="SUPFAM" id="SSF52980">
    <property type="entry name" value="Restriction endonuclease-like"/>
    <property type="match status" value="1"/>
</dbReference>
<evidence type="ECO:0000256" key="1">
    <source>
        <dbReference type="ARBA" id="ARBA00022722"/>
    </source>
</evidence>
<evidence type="ECO:0000313" key="19">
    <source>
        <dbReference type="EMBL" id="MFD1384524.1"/>
    </source>
</evidence>
<comment type="function">
    <text evidence="15">A helicase/nuclease that prepares dsDNA breaks (DSB) for recombinational DNA repair. Binds to DSBs and unwinds DNA via a highly rapid and processive ATP-dependent bidirectional helicase activity. Unwinds dsDNA until it encounters a Chi (crossover hotspot instigator) sequence from the 3' direction. Cuts ssDNA a few nucleotides 3' to the Chi site. The properties and activities of the enzyme are changed at Chi. The Chi-altered holoenzyme produces a long 3'-ssDNA overhang and facilitates RecA-binding to the ssDNA for homologous DNA recombination and repair. Holoenzyme degrades any linearized DNA that is unable to undergo homologous recombination. In the holoenzyme this subunit contributes ATPase, 3'-5' helicase, exonuclease activity and loads RecA onto ssDNA.</text>
</comment>
<comment type="caution">
    <text evidence="19">The sequence shown here is derived from an EMBL/GenBank/DDBJ whole genome shotgun (WGS) entry which is preliminary data.</text>
</comment>
<dbReference type="Pfam" id="PF00580">
    <property type="entry name" value="UvrD-helicase"/>
    <property type="match status" value="1"/>
</dbReference>
<keyword evidence="5 15" id="KW-0378">Hydrolase</keyword>
<keyword evidence="9 15" id="KW-0460">Magnesium</keyword>
<feature type="binding site" evidence="15">
    <location>
        <position position="1122"/>
    </location>
    <ligand>
        <name>Mg(2+)</name>
        <dbReference type="ChEBI" id="CHEBI:18420"/>
    </ligand>
</feature>
<dbReference type="SUPFAM" id="SSF52540">
    <property type="entry name" value="P-loop containing nucleoside triphosphate hydrolases"/>
    <property type="match status" value="1"/>
</dbReference>
<evidence type="ECO:0000259" key="17">
    <source>
        <dbReference type="PROSITE" id="PS51198"/>
    </source>
</evidence>
<dbReference type="Pfam" id="PF12705">
    <property type="entry name" value="PDDEXK_1"/>
    <property type="match status" value="1"/>
</dbReference>
<dbReference type="InterPro" id="IPR027417">
    <property type="entry name" value="P-loop_NTPase"/>
</dbReference>
<evidence type="ECO:0000256" key="8">
    <source>
        <dbReference type="ARBA" id="ARBA00022840"/>
    </source>
</evidence>
<dbReference type="InterPro" id="IPR014017">
    <property type="entry name" value="DNA_helicase_UvrD-like_C"/>
</dbReference>
<evidence type="ECO:0000256" key="3">
    <source>
        <dbReference type="ARBA" id="ARBA00022741"/>
    </source>
</evidence>
<feature type="region of interest" description="DNA-binding and helicase activity, interacts with RecC" evidence="15">
    <location>
        <begin position="1"/>
        <end position="873"/>
    </location>
</feature>
<dbReference type="CDD" id="cd22352">
    <property type="entry name" value="RecB_C-like"/>
    <property type="match status" value="1"/>
</dbReference>
<reference evidence="20" key="1">
    <citation type="journal article" date="2019" name="Int. J. Syst. Evol. Microbiol.">
        <title>The Global Catalogue of Microorganisms (GCM) 10K type strain sequencing project: providing services to taxonomists for standard genome sequencing and annotation.</title>
        <authorList>
            <consortium name="The Broad Institute Genomics Platform"/>
            <consortium name="The Broad Institute Genome Sequencing Center for Infectious Disease"/>
            <person name="Wu L."/>
            <person name="Ma J."/>
        </authorList>
    </citation>
    <scope>NUCLEOTIDE SEQUENCE [LARGE SCALE GENOMIC DNA]</scope>
    <source>
        <strain evidence="20">JCM 30774</strain>
    </source>
</reference>
<dbReference type="GO" id="GO:0008854">
    <property type="term" value="F:exodeoxyribonuclease V activity"/>
    <property type="evidence" value="ECO:0007669"/>
    <property type="project" value="UniProtKB-EC"/>
</dbReference>
<dbReference type="Proteomes" id="UP001597059">
    <property type="component" value="Unassembled WGS sequence"/>
</dbReference>
<dbReference type="Gene3D" id="3.90.320.10">
    <property type="match status" value="1"/>
</dbReference>
<comment type="domain">
    <text evidence="15">The N-terminal DNA-binding domain is a ssDNA-dependent ATPase and has ATP-dependent 3'-5' helicase function. This domain interacts with RecC.</text>
</comment>
<organism evidence="19 20">
    <name type="scientific">Rhodanobacter aciditrophus</name>
    <dbReference type="NCBI Taxonomy" id="1623218"/>
    <lineage>
        <taxon>Bacteria</taxon>
        <taxon>Pseudomonadati</taxon>
        <taxon>Pseudomonadota</taxon>
        <taxon>Gammaproteobacteria</taxon>
        <taxon>Lysobacterales</taxon>
        <taxon>Rhodanobacteraceae</taxon>
        <taxon>Rhodanobacter</taxon>
    </lineage>
</organism>
<evidence type="ECO:0000256" key="6">
    <source>
        <dbReference type="ARBA" id="ARBA00022806"/>
    </source>
</evidence>
<evidence type="ECO:0000256" key="16">
    <source>
        <dbReference type="PROSITE-ProRule" id="PRU00560"/>
    </source>
</evidence>
<dbReference type="Pfam" id="PF13361">
    <property type="entry name" value="UvrD_C"/>
    <property type="match status" value="1"/>
</dbReference>
<keyword evidence="8 15" id="KW-0067">ATP-binding</keyword>
<keyword evidence="12 15" id="KW-0413">Isomerase</keyword>
<keyword evidence="4 15" id="KW-0227">DNA damage</keyword>
<dbReference type="HAMAP" id="MF_01485">
    <property type="entry name" value="RecB"/>
    <property type="match status" value="1"/>
</dbReference>
<evidence type="ECO:0000256" key="11">
    <source>
        <dbReference type="ARBA" id="ARBA00023204"/>
    </source>
</evidence>
<keyword evidence="2 15" id="KW-0479">Metal-binding</keyword>
<feature type="binding site" evidence="15">
    <location>
        <position position="987"/>
    </location>
    <ligand>
        <name>Mg(2+)</name>
        <dbReference type="ChEBI" id="CHEBI:18420"/>
    </ligand>
</feature>
<dbReference type="Gene3D" id="1.10.3170.10">
    <property type="entry name" value="Recbcd, chain B, domain 2"/>
    <property type="match status" value="1"/>
</dbReference>
<comment type="domain">
    <text evidence="15">The C-terminal domain has nuclease activity and interacts with RecD. It interacts with RecA, facilitating its loading onto ssDNA.</text>
</comment>
<comment type="catalytic activity">
    <reaction evidence="14 15">
        <text>ATP + H2O = ADP + phosphate + H(+)</text>
        <dbReference type="Rhea" id="RHEA:13065"/>
        <dbReference type="ChEBI" id="CHEBI:15377"/>
        <dbReference type="ChEBI" id="CHEBI:15378"/>
        <dbReference type="ChEBI" id="CHEBI:30616"/>
        <dbReference type="ChEBI" id="CHEBI:43474"/>
        <dbReference type="ChEBI" id="CHEBI:456216"/>
        <dbReference type="EC" id="5.6.2.4"/>
    </reaction>
</comment>
<feature type="active site" description="For nuclease activity" evidence="15">
    <location>
        <position position="1135"/>
    </location>
</feature>
<name>A0ABW4B3Y8_9GAMM</name>